<dbReference type="EMBL" id="BMWD01000007">
    <property type="protein sequence ID" value="GGX57482.1"/>
    <property type="molecule type" value="Genomic_DNA"/>
</dbReference>
<evidence type="ECO:0000313" key="2">
    <source>
        <dbReference type="EMBL" id="GGX57482.1"/>
    </source>
</evidence>
<dbReference type="RefSeq" id="WP_190035612.1">
    <property type="nucleotide sequence ID" value="NZ_BMWD01000007.1"/>
</dbReference>
<keyword evidence="3" id="KW-1185">Reference proteome</keyword>
<proteinExistence type="predicted"/>
<evidence type="ECO:0000313" key="3">
    <source>
        <dbReference type="Proteomes" id="UP000645555"/>
    </source>
</evidence>
<accession>A0A918NCF7</accession>
<gene>
    <name evidence="2" type="ORF">GCM10010515_26340</name>
</gene>
<evidence type="ECO:0000256" key="1">
    <source>
        <dbReference type="SAM" id="MobiDB-lite"/>
    </source>
</evidence>
<feature type="region of interest" description="Disordered" evidence="1">
    <location>
        <begin position="1"/>
        <end position="33"/>
    </location>
</feature>
<reference evidence="2" key="1">
    <citation type="journal article" date="2014" name="Int. J. Syst. Evol. Microbiol.">
        <title>Complete genome sequence of Corynebacterium casei LMG S-19264T (=DSM 44701T), isolated from a smear-ripened cheese.</title>
        <authorList>
            <consortium name="US DOE Joint Genome Institute (JGI-PGF)"/>
            <person name="Walter F."/>
            <person name="Albersmeier A."/>
            <person name="Kalinowski J."/>
            <person name="Ruckert C."/>
        </authorList>
    </citation>
    <scope>NUCLEOTIDE SEQUENCE</scope>
    <source>
        <strain evidence="2">JCM 4956</strain>
    </source>
</reference>
<comment type="caution">
    <text evidence="2">The sequence shown here is derived from an EMBL/GenBank/DDBJ whole genome shotgun (WGS) entry which is preliminary data.</text>
</comment>
<dbReference type="AlphaFoldDB" id="A0A918NCF7"/>
<protein>
    <submittedName>
        <fullName evidence="2">Uncharacterized protein</fullName>
    </submittedName>
</protein>
<sequence length="58" mass="6596">MTAYGSTTRNTDRPAETGWAKARRRRDGRVRSCLPATADKDTCRARTEPDWNIVRGED</sequence>
<name>A0A918NCF7_9ACTN</name>
<reference evidence="2" key="2">
    <citation type="submission" date="2020-09" db="EMBL/GenBank/DDBJ databases">
        <authorList>
            <person name="Sun Q."/>
            <person name="Ohkuma M."/>
        </authorList>
    </citation>
    <scope>NUCLEOTIDE SEQUENCE</scope>
    <source>
        <strain evidence="2">JCM 4956</strain>
    </source>
</reference>
<dbReference type="Proteomes" id="UP000645555">
    <property type="component" value="Unassembled WGS sequence"/>
</dbReference>
<organism evidence="2 3">
    <name type="scientific">Streptomyces fructofermentans</name>
    <dbReference type="NCBI Taxonomy" id="152141"/>
    <lineage>
        <taxon>Bacteria</taxon>
        <taxon>Bacillati</taxon>
        <taxon>Actinomycetota</taxon>
        <taxon>Actinomycetes</taxon>
        <taxon>Kitasatosporales</taxon>
        <taxon>Streptomycetaceae</taxon>
        <taxon>Streptomyces</taxon>
    </lineage>
</organism>